<dbReference type="Gene3D" id="1.20.120.520">
    <property type="entry name" value="nmb1532 protein domain like"/>
    <property type="match status" value="1"/>
</dbReference>
<dbReference type="Proteomes" id="UP000653674">
    <property type="component" value="Unassembled WGS sequence"/>
</dbReference>
<evidence type="ECO:0000313" key="3">
    <source>
        <dbReference type="EMBL" id="GIG73719.1"/>
    </source>
</evidence>
<proteinExistence type="predicted"/>
<keyword evidence="4" id="KW-1185">Reference proteome</keyword>
<dbReference type="InterPro" id="IPR012312">
    <property type="entry name" value="Hemerythrin-like"/>
</dbReference>
<accession>A0A8J3LTS4</accession>
<dbReference type="Pfam" id="PF01814">
    <property type="entry name" value="Hemerythrin"/>
    <property type="match status" value="1"/>
</dbReference>
<protein>
    <recommendedName>
        <fullName evidence="2">Hemerythrin-like domain-containing protein</fullName>
    </recommendedName>
</protein>
<dbReference type="CDD" id="cd12108">
    <property type="entry name" value="Hr-like"/>
    <property type="match status" value="1"/>
</dbReference>
<organism evidence="3 4">
    <name type="scientific">Planosporangium flavigriseum</name>
    <dbReference type="NCBI Taxonomy" id="373681"/>
    <lineage>
        <taxon>Bacteria</taxon>
        <taxon>Bacillati</taxon>
        <taxon>Actinomycetota</taxon>
        <taxon>Actinomycetes</taxon>
        <taxon>Micromonosporales</taxon>
        <taxon>Micromonosporaceae</taxon>
        <taxon>Planosporangium</taxon>
    </lineage>
</organism>
<evidence type="ECO:0000259" key="2">
    <source>
        <dbReference type="Pfam" id="PF01814"/>
    </source>
</evidence>
<dbReference type="PANTHER" id="PTHR35585">
    <property type="entry name" value="HHE DOMAIN PROTEIN (AFU_ORTHOLOGUE AFUA_4G00730)"/>
    <property type="match status" value="1"/>
</dbReference>
<sequence>MFNPLEYNGIPLERQTRDWRELDVAPIDTESADPYATCRIIAVNGAENEAIQFEYQIARNHADSDIRREMDYLGSLSEQQHRVVDRLLPETGSVVDRALDYELAAVELDSWLARGEPDPHRREVYESDALEDFDHLYRYADVLELFRRRRAEQVADELTDVLPERPEPGAVPVEGEGRREPTTAPISDLNALTLLSVEQLMRAFYRSAAPDYVDPATRPTYREISQEERDQLTRHQALVDPNASPWRQLVLHEYNECYLYYSFLQQETDPRLRAVWELYLDMELARLQLARDLLRRFEDRDADEVVGSGLPEPLGFEENRAFLRRLLAARLAPDTVGSAAMREVPEVREVNERLENAPAISGERDLIDVLTEQHRRIEALFGEFDVATDERRQSVWAELVDLLRAHEGAEGELVHPLARDRIVGGFNVVRDLIDEERKINELLTPLIDADVSEEGIAAAIGDLRDAVTAHARNEERLEFPQLREHLPAEQLRAMASAAARPAVPA</sequence>
<comment type="caution">
    <text evidence="3">The sequence shown here is derived from an EMBL/GenBank/DDBJ whole genome shotgun (WGS) entry which is preliminary data.</text>
</comment>
<dbReference type="RefSeq" id="WP_168073146.1">
    <property type="nucleotide sequence ID" value="NZ_BAAAQJ010000008.1"/>
</dbReference>
<dbReference type="PANTHER" id="PTHR35585:SF1">
    <property type="entry name" value="HHE DOMAIN PROTEIN (AFU_ORTHOLOGUE AFUA_4G00730)"/>
    <property type="match status" value="1"/>
</dbReference>
<reference evidence="3" key="1">
    <citation type="submission" date="2021-01" db="EMBL/GenBank/DDBJ databases">
        <title>Whole genome shotgun sequence of Planosporangium flavigriseum NBRC 105377.</title>
        <authorList>
            <person name="Komaki H."/>
            <person name="Tamura T."/>
        </authorList>
    </citation>
    <scope>NUCLEOTIDE SEQUENCE</scope>
    <source>
        <strain evidence="3">NBRC 105377</strain>
    </source>
</reference>
<dbReference type="InterPro" id="IPR009078">
    <property type="entry name" value="Ferritin-like_SF"/>
</dbReference>
<feature type="domain" description="Hemerythrin-like" evidence="2">
    <location>
        <begin position="366"/>
        <end position="482"/>
    </location>
</feature>
<evidence type="ECO:0000313" key="4">
    <source>
        <dbReference type="Proteomes" id="UP000653674"/>
    </source>
</evidence>
<name>A0A8J3LTS4_9ACTN</name>
<dbReference type="SUPFAM" id="SSF47240">
    <property type="entry name" value="Ferritin-like"/>
    <property type="match status" value="1"/>
</dbReference>
<evidence type="ECO:0000256" key="1">
    <source>
        <dbReference type="SAM" id="MobiDB-lite"/>
    </source>
</evidence>
<dbReference type="EMBL" id="BONU01000011">
    <property type="protein sequence ID" value="GIG73719.1"/>
    <property type="molecule type" value="Genomic_DNA"/>
</dbReference>
<gene>
    <name evidence="3" type="ORF">Pfl04_21230</name>
</gene>
<feature type="region of interest" description="Disordered" evidence="1">
    <location>
        <begin position="163"/>
        <end position="184"/>
    </location>
</feature>
<dbReference type="AlphaFoldDB" id="A0A8J3LTS4"/>